<sequence>MEKLSLILWRERELLETLLYRLEVEQLVLAGGRSRWLMRSAKDVESILQQLRETELLRAVAADEAAASVGLSTNPSLRALADSVDEPWRSILVDHRDAFVAVTEQVSALADANRHLITSGYRSAREALLSLGGPVDSYSHDGSAVVGNPGQRLLDRSL</sequence>
<dbReference type="InterPro" id="IPR007809">
    <property type="entry name" value="FlgN-like"/>
</dbReference>
<dbReference type="Pfam" id="PF05130">
    <property type="entry name" value="FlgN"/>
    <property type="match status" value="1"/>
</dbReference>
<dbReference type="RefSeq" id="WP_090857445.1">
    <property type="nucleotide sequence ID" value="NZ_FMZM01000007.1"/>
</dbReference>
<keyword evidence="1" id="KW-1005">Bacterial flagellum biogenesis</keyword>
<name>A0A1G6U372_9ACTN</name>
<dbReference type="OrthoDB" id="3268384at2"/>
<proteinExistence type="predicted"/>
<dbReference type="GO" id="GO:0044780">
    <property type="term" value="P:bacterial-type flagellum assembly"/>
    <property type="evidence" value="ECO:0007669"/>
    <property type="project" value="InterPro"/>
</dbReference>
<evidence type="ECO:0000313" key="3">
    <source>
        <dbReference type="Proteomes" id="UP000199034"/>
    </source>
</evidence>
<dbReference type="SUPFAM" id="SSF140566">
    <property type="entry name" value="FlgN-like"/>
    <property type="match status" value="1"/>
</dbReference>
<protein>
    <submittedName>
        <fullName evidence="2">FlgN protein</fullName>
    </submittedName>
</protein>
<evidence type="ECO:0000256" key="1">
    <source>
        <dbReference type="ARBA" id="ARBA00022795"/>
    </source>
</evidence>
<dbReference type="InterPro" id="IPR036679">
    <property type="entry name" value="FlgN-like_sf"/>
</dbReference>
<organism evidence="2 3">
    <name type="scientific">Nocardioides lianchengensis</name>
    <dbReference type="NCBI Taxonomy" id="1045774"/>
    <lineage>
        <taxon>Bacteria</taxon>
        <taxon>Bacillati</taxon>
        <taxon>Actinomycetota</taxon>
        <taxon>Actinomycetes</taxon>
        <taxon>Propionibacteriales</taxon>
        <taxon>Nocardioidaceae</taxon>
        <taxon>Nocardioides</taxon>
    </lineage>
</organism>
<accession>A0A1G6U372</accession>
<keyword evidence="3" id="KW-1185">Reference proteome</keyword>
<evidence type="ECO:0000313" key="2">
    <source>
        <dbReference type="EMBL" id="SDD35852.1"/>
    </source>
</evidence>
<dbReference type="Gene3D" id="1.20.58.300">
    <property type="entry name" value="FlgN-like"/>
    <property type="match status" value="1"/>
</dbReference>
<gene>
    <name evidence="2" type="ORF">SAMN05421872_107293</name>
</gene>
<dbReference type="EMBL" id="FMZM01000007">
    <property type="protein sequence ID" value="SDD35852.1"/>
    <property type="molecule type" value="Genomic_DNA"/>
</dbReference>
<reference evidence="2 3" key="1">
    <citation type="submission" date="2016-10" db="EMBL/GenBank/DDBJ databases">
        <authorList>
            <person name="de Groot N.N."/>
        </authorList>
    </citation>
    <scope>NUCLEOTIDE SEQUENCE [LARGE SCALE GENOMIC DNA]</scope>
    <source>
        <strain evidence="2 3">CGMCC 4.6858</strain>
    </source>
</reference>
<dbReference type="AlphaFoldDB" id="A0A1G6U372"/>
<dbReference type="Proteomes" id="UP000199034">
    <property type="component" value="Unassembled WGS sequence"/>
</dbReference>
<dbReference type="STRING" id="1045774.SAMN05421872_107293"/>